<accession>A0ABN1BWS9</accession>
<dbReference type="EMBL" id="BAAAGS010000001">
    <property type="protein sequence ID" value="GAA0507185.1"/>
    <property type="molecule type" value="Genomic_DNA"/>
</dbReference>
<name>A0ABN1BWS9_SACER</name>
<proteinExistence type="predicted"/>
<dbReference type="Proteomes" id="UP001500729">
    <property type="component" value="Unassembled WGS sequence"/>
</dbReference>
<comment type="caution">
    <text evidence="2">The sequence shown here is derived from an EMBL/GenBank/DDBJ whole genome shotgun (WGS) entry which is preliminary data.</text>
</comment>
<keyword evidence="3" id="KW-1185">Reference proteome</keyword>
<gene>
    <name evidence="2" type="ORF">GCM10009533_02420</name>
</gene>
<sequence>MVAAFFAYKAYTKQSGQLKLAQDNALRWHASMFTSWIEWAPEAIDDDTPPELAISRQLHFRYINPSPLPFFQVYAETTLRSLTHNVDIVVSQYFGVLDPVGHAIPAPPATTNTTFSGLKDDACTVEIEDTFPRHLGTEDQIRSWLTSRTEVYFTDSSNVRWCRQGYGRLERIEESEDLRMLAELAVPGNKGGNFKVADGRAIRERIKRQRKQANAWTQQETEEKIHSRRNVQI</sequence>
<organism evidence="2 3">
    <name type="scientific">Saccharopolyspora erythraea</name>
    <name type="common">Streptomyces erythraeus</name>
    <dbReference type="NCBI Taxonomy" id="1836"/>
    <lineage>
        <taxon>Bacteria</taxon>
        <taxon>Bacillati</taxon>
        <taxon>Actinomycetota</taxon>
        <taxon>Actinomycetes</taxon>
        <taxon>Pseudonocardiales</taxon>
        <taxon>Pseudonocardiaceae</taxon>
        <taxon>Saccharopolyspora</taxon>
    </lineage>
</organism>
<reference evidence="2 3" key="1">
    <citation type="journal article" date="2019" name="Int. J. Syst. Evol. Microbiol.">
        <title>The Global Catalogue of Microorganisms (GCM) 10K type strain sequencing project: providing services to taxonomists for standard genome sequencing and annotation.</title>
        <authorList>
            <consortium name="The Broad Institute Genomics Platform"/>
            <consortium name="The Broad Institute Genome Sequencing Center for Infectious Disease"/>
            <person name="Wu L."/>
            <person name="Ma J."/>
        </authorList>
    </citation>
    <scope>NUCLEOTIDE SEQUENCE [LARGE SCALE GENOMIC DNA]</scope>
    <source>
        <strain evidence="2 3">JCM 10303</strain>
    </source>
</reference>
<protein>
    <submittedName>
        <fullName evidence="2">Uncharacterized protein</fullName>
    </submittedName>
</protein>
<evidence type="ECO:0000313" key="2">
    <source>
        <dbReference type="EMBL" id="GAA0507185.1"/>
    </source>
</evidence>
<feature type="region of interest" description="Disordered" evidence="1">
    <location>
        <begin position="211"/>
        <end position="233"/>
    </location>
</feature>
<evidence type="ECO:0000256" key="1">
    <source>
        <dbReference type="SAM" id="MobiDB-lite"/>
    </source>
</evidence>
<evidence type="ECO:0000313" key="3">
    <source>
        <dbReference type="Proteomes" id="UP001500729"/>
    </source>
</evidence>